<protein>
    <submittedName>
        <fullName evidence="1">37995_t:CDS:1</fullName>
    </submittedName>
</protein>
<sequence>KVKPSCEERQLEVLQHFWYPVKKNGTIKCKDSSERVKKITPIVAKIPRSVLIRLANMIQECCQATIGTNDEHMNILTFMIK</sequence>
<evidence type="ECO:0000313" key="1">
    <source>
        <dbReference type="EMBL" id="CAG8767559.1"/>
    </source>
</evidence>
<dbReference type="EMBL" id="CAJVQB010014301">
    <property type="protein sequence ID" value="CAG8767559.1"/>
    <property type="molecule type" value="Genomic_DNA"/>
</dbReference>
<organism evidence="1 2">
    <name type="scientific">Gigaspora margarita</name>
    <dbReference type="NCBI Taxonomy" id="4874"/>
    <lineage>
        <taxon>Eukaryota</taxon>
        <taxon>Fungi</taxon>
        <taxon>Fungi incertae sedis</taxon>
        <taxon>Mucoromycota</taxon>
        <taxon>Glomeromycotina</taxon>
        <taxon>Glomeromycetes</taxon>
        <taxon>Diversisporales</taxon>
        <taxon>Gigasporaceae</taxon>
        <taxon>Gigaspora</taxon>
    </lineage>
</organism>
<name>A0ABN7VGC7_GIGMA</name>
<proteinExistence type="predicted"/>
<accession>A0ABN7VGC7</accession>
<dbReference type="Proteomes" id="UP000789901">
    <property type="component" value="Unassembled WGS sequence"/>
</dbReference>
<evidence type="ECO:0000313" key="2">
    <source>
        <dbReference type="Proteomes" id="UP000789901"/>
    </source>
</evidence>
<feature type="non-terminal residue" evidence="1">
    <location>
        <position position="1"/>
    </location>
</feature>
<gene>
    <name evidence="1" type="ORF">GMARGA_LOCUS18162</name>
</gene>
<keyword evidence="2" id="KW-1185">Reference proteome</keyword>
<comment type="caution">
    <text evidence="1">The sequence shown here is derived from an EMBL/GenBank/DDBJ whole genome shotgun (WGS) entry which is preliminary data.</text>
</comment>
<reference evidence="1 2" key="1">
    <citation type="submission" date="2021-06" db="EMBL/GenBank/DDBJ databases">
        <authorList>
            <person name="Kallberg Y."/>
            <person name="Tangrot J."/>
            <person name="Rosling A."/>
        </authorList>
    </citation>
    <scope>NUCLEOTIDE SEQUENCE [LARGE SCALE GENOMIC DNA]</scope>
    <source>
        <strain evidence="1 2">120-4 pot B 10/14</strain>
    </source>
</reference>